<evidence type="ECO:0000256" key="1">
    <source>
        <dbReference type="SAM" id="MobiDB-lite"/>
    </source>
</evidence>
<protein>
    <submittedName>
        <fullName evidence="3">Lipase (Class 3)</fullName>
    </submittedName>
    <submittedName>
        <fullName evidence="4">Predicted lipase</fullName>
    </submittedName>
</protein>
<dbReference type="Proteomes" id="UP000054820">
    <property type="component" value="Unassembled WGS sequence"/>
</dbReference>
<dbReference type="Proteomes" id="UP000255110">
    <property type="component" value="Unassembled WGS sequence"/>
</dbReference>
<name>A0A378LJY7_9GAMM</name>
<reference evidence="4 6" key="2">
    <citation type="submission" date="2018-06" db="EMBL/GenBank/DDBJ databases">
        <authorList>
            <consortium name="Pathogen Informatics"/>
            <person name="Doyle S."/>
        </authorList>
    </citation>
    <scope>NUCLEOTIDE SEQUENCE [LARGE SCALE GENOMIC DNA]</scope>
    <source>
        <strain evidence="4 6">NCTC11991</strain>
    </source>
</reference>
<dbReference type="InterPro" id="IPR029058">
    <property type="entry name" value="AB_hydrolase_fold"/>
</dbReference>
<feature type="domain" description="DUF6792" evidence="2">
    <location>
        <begin position="67"/>
        <end position="220"/>
    </location>
</feature>
<feature type="compositionally biased region" description="Basic and acidic residues" evidence="1">
    <location>
        <begin position="345"/>
        <end position="355"/>
    </location>
</feature>
<dbReference type="RefSeq" id="WP_058477025.1">
    <property type="nucleotide sequence ID" value="NZ_CAAAIO010000019.1"/>
</dbReference>
<feature type="region of interest" description="Disordered" evidence="1">
    <location>
        <begin position="345"/>
        <end position="370"/>
    </location>
</feature>
<dbReference type="EMBL" id="LNYZ01000010">
    <property type="protein sequence ID" value="KTD78187.1"/>
    <property type="molecule type" value="Genomic_DNA"/>
</dbReference>
<evidence type="ECO:0000313" key="4">
    <source>
        <dbReference type="EMBL" id="STY24381.1"/>
    </source>
</evidence>
<evidence type="ECO:0000259" key="2">
    <source>
        <dbReference type="Pfam" id="PF20591"/>
    </source>
</evidence>
<evidence type="ECO:0000313" key="3">
    <source>
        <dbReference type="EMBL" id="KTD78187.1"/>
    </source>
</evidence>
<reference evidence="3 5" key="1">
    <citation type="submission" date="2015-11" db="EMBL/GenBank/DDBJ databases">
        <title>Genomic analysis of 38 Legionella species identifies large and diverse effector repertoires.</title>
        <authorList>
            <person name="Burstein D."/>
            <person name="Amaro F."/>
            <person name="Zusman T."/>
            <person name="Lifshitz Z."/>
            <person name="Cohen O."/>
            <person name="Gilbert J.A."/>
            <person name="Pupko T."/>
            <person name="Shuman H.A."/>
            <person name="Segal G."/>
        </authorList>
    </citation>
    <scope>NUCLEOTIDE SEQUENCE [LARGE SCALE GENOMIC DNA]</scope>
    <source>
        <strain evidence="3 5">SC-18-C9</strain>
    </source>
</reference>
<keyword evidence="5" id="KW-1185">Reference proteome</keyword>
<proteinExistence type="predicted"/>
<dbReference type="EMBL" id="UGOY01000001">
    <property type="protein sequence ID" value="STY24381.1"/>
    <property type="molecule type" value="Genomic_DNA"/>
</dbReference>
<dbReference type="STRING" id="460.Lstg_1468"/>
<dbReference type="InterPro" id="IPR046742">
    <property type="entry name" value="DUF6792"/>
</dbReference>
<sequence>MPKCTIGLLINAAHLAYRIEGEDNALRQDESRKGYLATQQLVDNIAQSEYQITVKTNAKARNSNGLTAVRLEPIDKESPVIISFRGTAATQDLYSNITLALTGTVEKKLRAEAFSFYERTKEQFPNRDIILVGHSLGGHLAQYVGTKAYATDAHLRESRSLHVRTFNTAPINTLHGQFLTRTYNHIFSQFCNYRLDHDVISALPGQQYYGNTFSFYQEKSMFRSHPLRVMRKLLPDSVKNLEIGGTSKAQRDLNTLKEAVLGIKDAYAAHIHGQWFSTYRMGIKNKKIIDKALKAVNHALKENPPNFEGAWTHLESARLSTYGPTSRDCLNCLIKDVLYVQKEYKASPEPTESKNESIQPSGPEGLHRSM</sequence>
<evidence type="ECO:0000313" key="6">
    <source>
        <dbReference type="Proteomes" id="UP000255110"/>
    </source>
</evidence>
<dbReference type="Gene3D" id="3.40.50.1820">
    <property type="entry name" value="alpha/beta hydrolase"/>
    <property type="match status" value="1"/>
</dbReference>
<dbReference type="Pfam" id="PF20591">
    <property type="entry name" value="DUF6792"/>
    <property type="match status" value="1"/>
</dbReference>
<accession>A0A378LJY7</accession>
<organism evidence="4 6">
    <name type="scientific">Legionella steigerwaltii</name>
    <dbReference type="NCBI Taxonomy" id="460"/>
    <lineage>
        <taxon>Bacteria</taxon>
        <taxon>Pseudomonadati</taxon>
        <taxon>Pseudomonadota</taxon>
        <taxon>Gammaproteobacteria</taxon>
        <taxon>Legionellales</taxon>
        <taxon>Legionellaceae</taxon>
        <taxon>Legionella</taxon>
    </lineage>
</organism>
<gene>
    <name evidence="3" type="ORF">Lstg_1468</name>
    <name evidence="4" type="ORF">NCTC11991_03006</name>
</gene>
<evidence type="ECO:0000313" key="5">
    <source>
        <dbReference type="Proteomes" id="UP000054820"/>
    </source>
</evidence>
<dbReference type="OrthoDB" id="7226437at2"/>
<dbReference type="SUPFAM" id="SSF53474">
    <property type="entry name" value="alpha/beta-Hydrolases"/>
    <property type="match status" value="1"/>
</dbReference>
<dbReference type="AlphaFoldDB" id="A0A378LJY7"/>